<gene>
    <name evidence="3" type="ORF">HNR21_002666</name>
</gene>
<dbReference type="AlphaFoldDB" id="A0A7W3MXQ1"/>
<dbReference type="GO" id="GO:0016787">
    <property type="term" value="F:hydrolase activity"/>
    <property type="evidence" value="ECO:0007669"/>
    <property type="project" value="UniProtKB-KW"/>
</dbReference>
<evidence type="ECO:0000313" key="3">
    <source>
        <dbReference type="EMBL" id="MBA9003784.1"/>
    </source>
</evidence>
<keyword evidence="4" id="KW-1185">Reference proteome</keyword>
<dbReference type="Pfam" id="PF07859">
    <property type="entry name" value="Abhydrolase_3"/>
    <property type="match status" value="1"/>
</dbReference>
<sequence length="353" mass="38884">MPNGHPHRVTWAYAQEAELPGTTPHVPSFRPVTRAQRRVAAALALGPEDRPSPQARVVGRFIRIFGRSAWENAPDGDAGLIRIQRVTDRLGRLQRVPRGVTIVPERIGRSGESEWVRAGAPDERRVLLYLHGGGYFFGSPRLYRPFNWRLSAATARPVLSLDYRLVPAHTPADALEDALDAYGHLLKQGYRGEDIVVGGDSAGGHLTLALLQSLKERDLPPPRAAICLSPWVDLMCEADSHKLNERSDVLIPARKLASLGRRYCAGKPDDDPLFSPVRGDLTGLPPMLLMASGTEILRDDVRDLAARARAAGVDVTHQEWDGLVHVFPVFADFIPEGKAAFRHIAAFLRRVEG</sequence>
<dbReference type="InterPro" id="IPR029058">
    <property type="entry name" value="AB_hydrolase_fold"/>
</dbReference>
<feature type="domain" description="Alpha/beta hydrolase fold-3" evidence="2">
    <location>
        <begin position="127"/>
        <end position="327"/>
    </location>
</feature>
<dbReference type="SUPFAM" id="SSF53474">
    <property type="entry name" value="alpha/beta-Hydrolases"/>
    <property type="match status" value="1"/>
</dbReference>
<proteinExistence type="predicted"/>
<protein>
    <submittedName>
        <fullName evidence="3">Acetyl esterase/lipase</fullName>
    </submittedName>
</protein>
<evidence type="ECO:0000259" key="2">
    <source>
        <dbReference type="Pfam" id="PF07859"/>
    </source>
</evidence>
<dbReference type="InterPro" id="IPR013094">
    <property type="entry name" value="AB_hydrolase_3"/>
</dbReference>
<accession>A0A7W3MXQ1</accession>
<dbReference type="PANTHER" id="PTHR48081">
    <property type="entry name" value="AB HYDROLASE SUPERFAMILY PROTEIN C4A8.06C"/>
    <property type="match status" value="1"/>
</dbReference>
<dbReference type="Gene3D" id="3.40.50.1820">
    <property type="entry name" value="alpha/beta hydrolase"/>
    <property type="match status" value="1"/>
</dbReference>
<dbReference type="InterPro" id="IPR050300">
    <property type="entry name" value="GDXG_lipolytic_enzyme"/>
</dbReference>
<reference evidence="3 4" key="1">
    <citation type="submission" date="2020-08" db="EMBL/GenBank/DDBJ databases">
        <title>Sequencing the genomes of 1000 actinobacteria strains.</title>
        <authorList>
            <person name="Klenk H.-P."/>
        </authorList>
    </citation>
    <scope>NUCLEOTIDE SEQUENCE [LARGE SCALE GENOMIC DNA]</scope>
    <source>
        <strain evidence="3 4">DSM 45823</strain>
    </source>
</reference>
<dbReference type="EMBL" id="JACJII010000001">
    <property type="protein sequence ID" value="MBA9003784.1"/>
    <property type="molecule type" value="Genomic_DNA"/>
</dbReference>
<name>A0A7W3MXQ1_9ACTN</name>
<evidence type="ECO:0000256" key="1">
    <source>
        <dbReference type="ARBA" id="ARBA00022801"/>
    </source>
</evidence>
<evidence type="ECO:0000313" key="4">
    <source>
        <dbReference type="Proteomes" id="UP000539313"/>
    </source>
</evidence>
<organism evidence="3 4">
    <name type="scientific">Thermomonospora cellulosilytica</name>
    <dbReference type="NCBI Taxonomy" id="1411118"/>
    <lineage>
        <taxon>Bacteria</taxon>
        <taxon>Bacillati</taxon>
        <taxon>Actinomycetota</taxon>
        <taxon>Actinomycetes</taxon>
        <taxon>Streptosporangiales</taxon>
        <taxon>Thermomonosporaceae</taxon>
        <taxon>Thermomonospora</taxon>
    </lineage>
</organism>
<keyword evidence="1" id="KW-0378">Hydrolase</keyword>
<dbReference type="Proteomes" id="UP000539313">
    <property type="component" value="Unassembled WGS sequence"/>
</dbReference>
<comment type="caution">
    <text evidence="3">The sequence shown here is derived from an EMBL/GenBank/DDBJ whole genome shotgun (WGS) entry which is preliminary data.</text>
</comment>
<dbReference type="PANTHER" id="PTHR48081:SF8">
    <property type="entry name" value="ALPHA_BETA HYDROLASE FOLD-3 DOMAIN-CONTAINING PROTEIN-RELATED"/>
    <property type="match status" value="1"/>
</dbReference>